<dbReference type="InterPro" id="IPR001005">
    <property type="entry name" value="SANT/Myb"/>
</dbReference>
<dbReference type="EMBL" id="JADGMS010000002">
    <property type="protein sequence ID" value="KAF9688026.1"/>
    <property type="molecule type" value="Genomic_DNA"/>
</dbReference>
<dbReference type="GO" id="GO:0005634">
    <property type="term" value="C:nucleus"/>
    <property type="evidence" value="ECO:0007669"/>
    <property type="project" value="UniProtKB-SubCell"/>
</dbReference>
<comment type="subcellular location">
    <subcellularLocation>
        <location evidence="1">Nucleus</location>
    </subcellularLocation>
</comment>
<evidence type="ECO:0000256" key="1">
    <source>
        <dbReference type="ARBA" id="ARBA00004123"/>
    </source>
</evidence>
<dbReference type="GO" id="GO:0010468">
    <property type="term" value="P:regulation of gene expression"/>
    <property type="evidence" value="ECO:0007669"/>
    <property type="project" value="UniProtKB-ARBA"/>
</dbReference>
<feature type="region of interest" description="Disordered" evidence="6">
    <location>
        <begin position="781"/>
        <end position="809"/>
    </location>
</feature>
<feature type="compositionally biased region" description="Polar residues" evidence="6">
    <location>
        <begin position="612"/>
        <end position="624"/>
    </location>
</feature>
<dbReference type="InterPro" id="IPR017930">
    <property type="entry name" value="Myb_dom"/>
</dbReference>
<feature type="compositionally biased region" description="Basic and acidic residues" evidence="6">
    <location>
        <begin position="600"/>
        <end position="611"/>
    </location>
</feature>
<feature type="compositionally biased region" description="Basic and acidic residues" evidence="6">
    <location>
        <begin position="697"/>
        <end position="719"/>
    </location>
</feature>
<evidence type="ECO:0000259" key="7">
    <source>
        <dbReference type="PROSITE" id="PS50090"/>
    </source>
</evidence>
<evidence type="ECO:0000313" key="11">
    <source>
        <dbReference type="Proteomes" id="UP000657918"/>
    </source>
</evidence>
<comment type="caution">
    <text evidence="10">The sequence shown here is derived from an EMBL/GenBank/DDBJ whole genome shotgun (WGS) entry which is preliminary data.</text>
</comment>
<dbReference type="Gene3D" id="1.10.10.60">
    <property type="entry name" value="Homeodomain-like"/>
    <property type="match status" value="1"/>
</dbReference>
<feature type="domain" description="HTH myb-type" evidence="9">
    <location>
        <begin position="19"/>
        <end position="73"/>
    </location>
</feature>
<protein>
    <submittedName>
        <fullName evidence="10">Uncharacterized protein</fullName>
    </submittedName>
</protein>
<sequence length="809" mass="88530">MDTYSSGEDLVIKTRKPYTITKQRERWTEEEHNRFLEALKLYGRAWQRIEEHIGTKTAVQIRSHAQKFFSKQTVSGARKQLEYSRGRKLAVLGFQAAYMPPVNIFDYVSVSKQLEKEAVAKGVPIGQALEINIPPPRPKKKPSNPYPRKKGVGTPASQAGAKDGKLLTSTSFPHCSNVLELVKEPCPEKHDGDGRPTNAKENQDDNCSEVFTLLQEAHCSSVASVNKNSVPTLEVLKKTSSFREFVPSPKKGNHDARNESFITVEHEANEKLDSSDAKQTAWDNGTVKASKSENSCPLHEKFFQQKKSDDFIGSVPTDEMQAMQNYPRHVPVHVLNGSLGTCMTTPPSDLSFQDSMFHPIGNIPACPILYSHPAGSTTTDHLNNSPRSSMHQSYPICPPPFTPTHHNEDDYRSYLHLSSIFSSLVVSTLLQNPAAHAAASFAATFWPYGNVESSADSPACAQGGFQSRQINSAPSMEAIAAATVAAATAWWAAHGLLPICAPLQTAFACPPASATAIQSADTDQVPPAKPERKETTPENPPLKGQIQDLEHSEAVQAQNSASKPPTLSSTDSEASGGTNLNTGPKVTEHELTTKAPEVQDSSKTKSRKQVDRSSCGSNTPSSSEIETDALEKTEKGKEEPKEADADHPASESNCRRCRSSSSNSISDSWKEVSEEGRLAFQALFTREVLPQSFSPPHDLKSKIHQKEDTEEKKTPDEKGLLDLNSKTWAYCSGFQEGEKIAIVPRCVNNGEEGLLTIGLGHGNLKAHRTGFKPYKRCSMEAKESRMGTTGGQGEEKVTKRLRLERDASV</sequence>
<dbReference type="FunFam" id="1.10.10.60:FF:000023">
    <property type="entry name" value="protein REVEILLE 6 isoform X1"/>
    <property type="match status" value="1"/>
</dbReference>
<accession>A0A835N7V5</accession>
<dbReference type="PANTHER" id="PTHR12802:SF174">
    <property type="entry name" value="LATE ELONGATED HYPOCOTYL-LIKE PROTEIN"/>
    <property type="match status" value="1"/>
</dbReference>
<evidence type="ECO:0000256" key="2">
    <source>
        <dbReference type="ARBA" id="ARBA00023015"/>
    </source>
</evidence>
<dbReference type="Pfam" id="PF00249">
    <property type="entry name" value="Myb_DNA-binding"/>
    <property type="match status" value="1"/>
</dbReference>
<evidence type="ECO:0000256" key="3">
    <source>
        <dbReference type="ARBA" id="ARBA00023125"/>
    </source>
</evidence>
<feature type="domain" description="SANT" evidence="8">
    <location>
        <begin position="22"/>
        <end position="73"/>
    </location>
</feature>
<evidence type="ECO:0000259" key="9">
    <source>
        <dbReference type="PROSITE" id="PS51294"/>
    </source>
</evidence>
<dbReference type="SMART" id="SM00717">
    <property type="entry name" value="SANT"/>
    <property type="match status" value="1"/>
</dbReference>
<evidence type="ECO:0000256" key="6">
    <source>
        <dbReference type="SAM" id="MobiDB-lite"/>
    </source>
</evidence>
<evidence type="ECO:0000256" key="5">
    <source>
        <dbReference type="ARBA" id="ARBA00023242"/>
    </source>
</evidence>
<feature type="compositionally biased region" description="Basic and acidic residues" evidence="6">
    <location>
        <begin position="793"/>
        <end position="809"/>
    </location>
</feature>
<feature type="compositionally biased region" description="Polar residues" evidence="6">
    <location>
        <begin position="555"/>
        <end position="584"/>
    </location>
</feature>
<proteinExistence type="predicted"/>
<dbReference type="PROSITE" id="PS51294">
    <property type="entry name" value="HTH_MYB"/>
    <property type="match status" value="1"/>
</dbReference>
<reference evidence="10 11" key="1">
    <citation type="submission" date="2020-10" db="EMBL/GenBank/DDBJ databases">
        <title>Plant Genome Project.</title>
        <authorList>
            <person name="Zhang R.-G."/>
        </authorList>
    </citation>
    <scope>NUCLEOTIDE SEQUENCE [LARGE SCALE GENOMIC DNA]</scope>
    <source>
        <strain evidence="10">FAFU-HL-1</strain>
        <tissue evidence="10">Leaf</tissue>
    </source>
</reference>
<dbReference type="PROSITE" id="PS50090">
    <property type="entry name" value="MYB_LIKE"/>
    <property type="match status" value="1"/>
</dbReference>
<dbReference type="NCBIfam" id="TIGR01557">
    <property type="entry name" value="myb_SHAQKYF"/>
    <property type="match status" value="1"/>
</dbReference>
<feature type="region of interest" description="Disordered" evidence="6">
    <location>
        <begin position="687"/>
        <end position="719"/>
    </location>
</feature>
<dbReference type="AlphaFoldDB" id="A0A835N7V5"/>
<dbReference type="InterPro" id="IPR006447">
    <property type="entry name" value="Myb_dom_plants"/>
</dbReference>
<keyword evidence="11" id="KW-1185">Reference proteome</keyword>
<evidence type="ECO:0000256" key="4">
    <source>
        <dbReference type="ARBA" id="ARBA00023163"/>
    </source>
</evidence>
<feature type="compositionally biased region" description="Basic and acidic residues" evidence="6">
    <location>
        <begin position="629"/>
        <end position="649"/>
    </location>
</feature>
<dbReference type="GO" id="GO:0003677">
    <property type="term" value="F:DNA binding"/>
    <property type="evidence" value="ECO:0007669"/>
    <property type="project" value="UniProtKB-KW"/>
</dbReference>
<evidence type="ECO:0000259" key="8">
    <source>
        <dbReference type="PROSITE" id="PS51293"/>
    </source>
</evidence>
<feature type="domain" description="Myb-like" evidence="7">
    <location>
        <begin position="19"/>
        <end position="69"/>
    </location>
</feature>
<gene>
    <name evidence="10" type="ORF">SADUNF_Sadunf02G0154200</name>
</gene>
<dbReference type="Proteomes" id="UP000657918">
    <property type="component" value="Unassembled WGS sequence"/>
</dbReference>
<name>A0A835N7V5_9ROSI</name>
<dbReference type="InterPro" id="IPR009057">
    <property type="entry name" value="Homeodomain-like_sf"/>
</dbReference>
<dbReference type="InterPro" id="IPR017884">
    <property type="entry name" value="SANT_dom"/>
</dbReference>
<feature type="region of interest" description="Disordered" evidence="6">
    <location>
        <begin position="129"/>
        <end position="168"/>
    </location>
</feature>
<feature type="compositionally biased region" description="Basic residues" evidence="6">
    <location>
        <begin position="137"/>
        <end position="151"/>
    </location>
</feature>
<keyword evidence="5" id="KW-0539">Nucleus</keyword>
<keyword evidence="2" id="KW-0805">Transcription regulation</keyword>
<evidence type="ECO:0000313" key="10">
    <source>
        <dbReference type="EMBL" id="KAF9688026.1"/>
    </source>
</evidence>
<dbReference type="PANTHER" id="PTHR12802">
    <property type="entry name" value="SWI/SNF COMPLEX-RELATED"/>
    <property type="match status" value="1"/>
</dbReference>
<organism evidence="10 11">
    <name type="scientific">Salix dunnii</name>
    <dbReference type="NCBI Taxonomy" id="1413687"/>
    <lineage>
        <taxon>Eukaryota</taxon>
        <taxon>Viridiplantae</taxon>
        <taxon>Streptophyta</taxon>
        <taxon>Embryophyta</taxon>
        <taxon>Tracheophyta</taxon>
        <taxon>Spermatophyta</taxon>
        <taxon>Magnoliopsida</taxon>
        <taxon>eudicotyledons</taxon>
        <taxon>Gunneridae</taxon>
        <taxon>Pentapetalae</taxon>
        <taxon>rosids</taxon>
        <taxon>fabids</taxon>
        <taxon>Malpighiales</taxon>
        <taxon>Salicaceae</taxon>
        <taxon>Saliceae</taxon>
        <taxon>Salix</taxon>
    </lineage>
</organism>
<dbReference type="CDD" id="cd00167">
    <property type="entry name" value="SANT"/>
    <property type="match status" value="1"/>
</dbReference>
<dbReference type="SUPFAM" id="SSF46689">
    <property type="entry name" value="Homeodomain-like"/>
    <property type="match status" value="1"/>
</dbReference>
<dbReference type="PROSITE" id="PS51293">
    <property type="entry name" value="SANT"/>
    <property type="match status" value="1"/>
</dbReference>
<feature type="region of interest" description="Disordered" evidence="6">
    <location>
        <begin position="518"/>
        <end position="671"/>
    </location>
</feature>
<keyword evidence="3" id="KW-0238">DNA-binding</keyword>
<keyword evidence="4" id="KW-0804">Transcription</keyword>
<dbReference type="OrthoDB" id="118550at2759"/>